<organism evidence="1">
    <name type="scientific">Amphimedon queenslandica</name>
    <name type="common">Sponge</name>
    <dbReference type="NCBI Taxonomy" id="400682"/>
    <lineage>
        <taxon>Eukaryota</taxon>
        <taxon>Metazoa</taxon>
        <taxon>Porifera</taxon>
        <taxon>Demospongiae</taxon>
        <taxon>Heteroscleromorpha</taxon>
        <taxon>Haplosclerida</taxon>
        <taxon>Niphatidae</taxon>
        <taxon>Amphimedon</taxon>
    </lineage>
</organism>
<protein>
    <submittedName>
        <fullName evidence="1">Uncharacterized protein</fullName>
    </submittedName>
</protein>
<proteinExistence type="predicted"/>
<accession>A0A1X7UA32</accession>
<dbReference type="EnsemblMetazoa" id="Aqu2.1.24344_001">
    <property type="protein sequence ID" value="Aqu2.1.24344_001"/>
    <property type="gene ID" value="Aqu2.1.24344"/>
</dbReference>
<dbReference type="AlphaFoldDB" id="A0A1X7UA32"/>
<dbReference type="InParanoid" id="A0A1X7UA32"/>
<reference evidence="1" key="1">
    <citation type="submission" date="2017-05" db="UniProtKB">
        <authorList>
            <consortium name="EnsemblMetazoa"/>
        </authorList>
    </citation>
    <scope>IDENTIFICATION</scope>
</reference>
<name>A0A1X7UA32_AMPQE</name>
<sequence>LKAAYKEAIKKANISYNGAHLILSNIRKDCTSESLEKIVCNSCELNTSFTEINFFSFIFMVEMADVDRVKEALLDCYNKIEVVYNYSELASKPSGSTHTLLLMLFHFDYRRYLWDFDSSCETNSCSCMVTYK</sequence>
<evidence type="ECO:0000313" key="1">
    <source>
        <dbReference type="EnsemblMetazoa" id="Aqu2.1.24344_001"/>
    </source>
</evidence>